<keyword evidence="1" id="KW-1133">Transmembrane helix</keyword>
<reference evidence="3 4" key="2">
    <citation type="submission" date="2024-07" db="EMBL/GenBank/DDBJ databases">
        <authorList>
            <person name="Akdeniz Z."/>
        </authorList>
    </citation>
    <scope>NUCLEOTIDE SEQUENCE [LARGE SCALE GENOMIC DNA]</scope>
</reference>
<name>A0AA86N8T0_9EUKA</name>
<proteinExistence type="predicted"/>
<evidence type="ECO:0000313" key="3">
    <source>
        <dbReference type="EMBL" id="CAL6025676.1"/>
    </source>
</evidence>
<dbReference type="EMBL" id="CATOUU010000062">
    <property type="protein sequence ID" value="CAI9914940.1"/>
    <property type="molecule type" value="Genomic_DNA"/>
</dbReference>
<evidence type="ECO:0000313" key="2">
    <source>
        <dbReference type="EMBL" id="CAI9914940.1"/>
    </source>
</evidence>
<keyword evidence="1" id="KW-0812">Transmembrane</keyword>
<keyword evidence="1" id="KW-0472">Membrane</keyword>
<comment type="caution">
    <text evidence="2">The sequence shown here is derived from an EMBL/GenBank/DDBJ whole genome shotgun (WGS) entry which is preliminary data.</text>
</comment>
<sequence length="244" mass="27545">MMVDSTSSFLNDLPTKSSKSSKQKLQFIKQIIKPIILAFIVTVTFNFAIFWGYSKVKNLAPGLPIILQQPYTSRVLGPGYDSYICQNLDYSSSNKINTSIELQFHEQLKEFHFKTSGFVQLNISLDVQNAANVSVYQNNQKIKSSSVSCTSMFCDFRISSNNNAILNLTIFMFDLNLTNCTKSDNLSTKNDIKVYYPTQKVLWGISQNSDVEFIKFDFVNVKIVVEISVVVFISTILIGLSQCV</sequence>
<dbReference type="Proteomes" id="UP001642409">
    <property type="component" value="Unassembled WGS sequence"/>
</dbReference>
<evidence type="ECO:0000313" key="4">
    <source>
        <dbReference type="Proteomes" id="UP001642409"/>
    </source>
</evidence>
<gene>
    <name evidence="2" type="ORF">HINF_LOCUS2585</name>
    <name evidence="3" type="ORF">HINF_LOCUS30477</name>
</gene>
<reference evidence="2" key="1">
    <citation type="submission" date="2023-06" db="EMBL/GenBank/DDBJ databases">
        <authorList>
            <person name="Kurt Z."/>
        </authorList>
    </citation>
    <scope>NUCLEOTIDE SEQUENCE</scope>
</reference>
<accession>A0AA86N8T0</accession>
<dbReference type="AlphaFoldDB" id="A0AA86N8T0"/>
<feature type="transmembrane region" description="Helical" evidence="1">
    <location>
        <begin position="31"/>
        <end position="53"/>
    </location>
</feature>
<protein>
    <submittedName>
        <fullName evidence="3">Hypothetical_protein</fullName>
    </submittedName>
</protein>
<keyword evidence="4" id="KW-1185">Reference proteome</keyword>
<evidence type="ECO:0000256" key="1">
    <source>
        <dbReference type="SAM" id="Phobius"/>
    </source>
</evidence>
<organism evidence="2">
    <name type="scientific">Hexamita inflata</name>
    <dbReference type="NCBI Taxonomy" id="28002"/>
    <lineage>
        <taxon>Eukaryota</taxon>
        <taxon>Metamonada</taxon>
        <taxon>Diplomonadida</taxon>
        <taxon>Hexamitidae</taxon>
        <taxon>Hexamitinae</taxon>
        <taxon>Hexamita</taxon>
    </lineage>
</organism>
<dbReference type="EMBL" id="CAXDID020000100">
    <property type="protein sequence ID" value="CAL6025676.1"/>
    <property type="molecule type" value="Genomic_DNA"/>
</dbReference>